<feature type="region of interest" description="Disordered" evidence="10">
    <location>
        <begin position="481"/>
        <end position="557"/>
    </location>
</feature>
<feature type="compositionally biased region" description="Low complexity" evidence="10">
    <location>
        <begin position="528"/>
        <end position="538"/>
    </location>
</feature>
<feature type="binding site" evidence="8">
    <location>
        <position position="966"/>
    </location>
    <ligand>
        <name>Zn(2+)</name>
        <dbReference type="ChEBI" id="CHEBI:29105"/>
        <label>2</label>
    </ligand>
</feature>
<evidence type="ECO:0000256" key="5">
    <source>
        <dbReference type="ARBA" id="ARBA00053071"/>
    </source>
</evidence>
<dbReference type="Pfam" id="PF00233">
    <property type="entry name" value="PDEase_I"/>
    <property type="match status" value="1"/>
</dbReference>
<feature type="compositionally biased region" description="Polar residues" evidence="10">
    <location>
        <begin position="384"/>
        <end position="397"/>
    </location>
</feature>
<accession>A0A6I8WAI5</accession>
<feature type="binding site" evidence="7">
    <location>
        <begin position="925"/>
        <end position="929"/>
    </location>
    <ligand>
        <name>AMP</name>
        <dbReference type="ChEBI" id="CHEBI:456215"/>
    </ligand>
</feature>
<evidence type="ECO:0000256" key="9">
    <source>
        <dbReference type="RuleBase" id="RU363067"/>
    </source>
</evidence>
<dbReference type="ExpressionAtlas" id="A0A6I8WAI5">
    <property type="expression patterns" value="baseline"/>
</dbReference>
<feature type="region of interest" description="Disordered" evidence="10">
    <location>
        <begin position="419"/>
        <end position="460"/>
    </location>
</feature>
<dbReference type="GO" id="GO:0007615">
    <property type="term" value="P:anesthesia-resistant memory"/>
    <property type="evidence" value="ECO:0007669"/>
    <property type="project" value="UniProtKB-ARBA"/>
</dbReference>
<feature type="compositionally biased region" description="Low complexity" evidence="10">
    <location>
        <begin position="329"/>
        <end position="370"/>
    </location>
</feature>
<dbReference type="KEGG" id="dpo:6901306"/>
<dbReference type="InterPro" id="IPR003607">
    <property type="entry name" value="HD/PDEase_dom"/>
</dbReference>
<evidence type="ECO:0000256" key="3">
    <source>
        <dbReference type="ARBA" id="ARBA00022801"/>
    </source>
</evidence>
<feature type="binding site" evidence="7">
    <location>
        <position position="1134"/>
    </location>
    <ligand>
        <name>AMP</name>
        <dbReference type="ChEBI" id="CHEBI:456215"/>
    </ligand>
</feature>
<comment type="similarity">
    <text evidence="9">Belongs to the cyclic nucleotide phosphodiesterase family.</text>
</comment>
<dbReference type="SUPFAM" id="SSF109604">
    <property type="entry name" value="HD-domain/PDEase-like"/>
    <property type="match status" value="1"/>
</dbReference>
<dbReference type="FunCoup" id="A0A6I8WAI5">
    <property type="interactions" value="369"/>
</dbReference>
<dbReference type="Pfam" id="PF18100">
    <property type="entry name" value="PDE4_UCR"/>
    <property type="match status" value="1"/>
</dbReference>
<feature type="compositionally biased region" description="Low complexity" evidence="10">
    <location>
        <begin position="421"/>
        <end position="446"/>
    </location>
</feature>
<dbReference type="GO" id="GO:0046958">
    <property type="term" value="P:nonassociative learning"/>
    <property type="evidence" value="ECO:0007669"/>
    <property type="project" value="UniProtKB-ARBA"/>
</dbReference>
<evidence type="ECO:0000256" key="2">
    <source>
        <dbReference type="ARBA" id="ARBA00022723"/>
    </source>
</evidence>
<feature type="compositionally biased region" description="Polar residues" evidence="10">
    <location>
        <begin position="497"/>
        <end position="520"/>
    </location>
</feature>
<feature type="binding site" evidence="8">
    <location>
        <position position="929"/>
    </location>
    <ligand>
        <name>Zn(2+)</name>
        <dbReference type="ChEBI" id="CHEBI:29105"/>
        <label>1</label>
    </ligand>
</feature>
<dbReference type="GO" id="GO:0001661">
    <property type="term" value="P:conditioned taste aversion"/>
    <property type="evidence" value="ECO:0007669"/>
    <property type="project" value="UniProtKB-ARBA"/>
</dbReference>
<feature type="compositionally biased region" description="Acidic residues" evidence="10">
    <location>
        <begin position="1202"/>
        <end position="1218"/>
    </location>
</feature>
<feature type="compositionally biased region" description="Polar residues" evidence="10">
    <location>
        <begin position="683"/>
        <end position="696"/>
    </location>
</feature>
<keyword evidence="3 9" id="KW-0378">Hydrolase</keyword>
<evidence type="ECO:0000313" key="12">
    <source>
        <dbReference type="Proteomes" id="UP000001819"/>
    </source>
</evidence>
<comment type="cofactor">
    <cofactor evidence="9">
        <name>a divalent metal cation</name>
        <dbReference type="ChEBI" id="CHEBI:60240"/>
    </cofactor>
    <text evidence="9">Binds 2 divalent metal cations per subunit. Site 1 may preferentially bind zinc ions, while site 2 has a preference for magnesium and/or manganese ions.</text>
</comment>
<dbReference type="GO" id="GO:0048675">
    <property type="term" value="P:axon extension"/>
    <property type="evidence" value="ECO:0007669"/>
    <property type="project" value="UniProtKB-ARBA"/>
</dbReference>
<reference evidence="13" key="1">
    <citation type="submission" date="2025-08" db="UniProtKB">
        <authorList>
            <consortium name="RefSeq"/>
        </authorList>
    </citation>
    <scope>IDENTIFICATION</scope>
    <source>
        <strain evidence="13">MV-25-SWS-2005</strain>
        <tissue evidence="13">Whole body</tissue>
    </source>
</reference>
<keyword evidence="4" id="KW-0114">cAMP</keyword>
<dbReference type="RefSeq" id="XP_033240413.1">
    <property type="nucleotide sequence ID" value="XM_033384522.1"/>
</dbReference>
<feature type="region of interest" description="Disordered" evidence="10">
    <location>
        <begin position="683"/>
        <end position="707"/>
    </location>
</feature>
<keyword evidence="2 8" id="KW-0479">Metal-binding</keyword>
<dbReference type="PANTHER" id="PTHR11347">
    <property type="entry name" value="CYCLIC NUCLEOTIDE PHOSPHODIESTERASE"/>
    <property type="match status" value="1"/>
</dbReference>
<feature type="compositionally biased region" description="Polar residues" evidence="10">
    <location>
        <begin position="158"/>
        <end position="172"/>
    </location>
</feature>
<dbReference type="GO" id="GO:0008355">
    <property type="term" value="P:olfactory learning"/>
    <property type="evidence" value="ECO:0007669"/>
    <property type="project" value="UniProtKB-ARBA"/>
</dbReference>
<dbReference type="InterPro" id="IPR002073">
    <property type="entry name" value="PDEase_catalytic_dom"/>
</dbReference>
<evidence type="ECO:0000256" key="7">
    <source>
        <dbReference type="PIRSR" id="PIRSR623088-2"/>
    </source>
</evidence>
<feature type="compositionally biased region" description="Polar residues" evidence="10">
    <location>
        <begin position="539"/>
        <end position="555"/>
    </location>
</feature>
<evidence type="ECO:0000259" key="11">
    <source>
        <dbReference type="PROSITE" id="PS51845"/>
    </source>
</evidence>
<evidence type="ECO:0000256" key="4">
    <source>
        <dbReference type="ARBA" id="ARBA00023149"/>
    </source>
</evidence>
<protein>
    <recommendedName>
        <fullName evidence="9">Phosphodiesterase</fullName>
        <ecNumber evidence="9">3.1.4.-</ecNumber>
    </recommendedName>
</protein>
<dbReference type="CDD" id="cd00077">
    <property type="entry name" value="HDc"/>
    <property type="match status" value="1"/>
</dbReference>
<dbReference type="GO" id="GO:0007614">
    <property type="term" value="P:short-term memory"/>
    <property type="evidence" value="ECO:0007669"/>
    <property type="project" value="UniProtKB-ARBA"/>
</dbReference>
<proteinExistence type="inferred from homology"/>
<evidence type="ECO:0000313" key="13">
    <source>
        <dbReference type="RefSeq" id="XP_033240413.1"/>
    </source>
</evidence>
<feature type="region of interest" description="Disordered" evidence="10">
    <location>
        <begin position="83"/>
        <end position="117"/>
    </location>
</feature>
<feature type="binding site" evidence="8">
    <location>
        <position position="965"/>
    </location>
    <ligand>
        <name>Zn(2+)</name>
        <dbReference type="ChEBI" id="CHEBI:29105"/>
        <label>1</label>
    </ligand>
</feature>
<dbReference type="AlphaFoldDB" id="A0A6I8WAI5"/>
<feature type="region of interest" description="Disordered" evidence="10">
    <location>
        <begin position="1"/>
        <end position="53"/>
    </location>
</feature>
<dbReference type="PROSITE" id="PS00126">
    <property type="entry name" value="PDEASE_I_1"/>
    <property type="match status" value="1"/>
</dbReference>
<feature type="compositionally biased region" description="Gly residues" evidence="10">
    <location>
        <begin position="83"/>
        <end position="108"/>
    </location>
</feature>
<gene>
    <name evidence="13" type="primary">dnc</name>
</gene>
<dbReference type="GO" id="GO:0045202">
    <property type="term" value="C:synapse"/>
    <property type="evidence" value="ECO:0007669"/>
    <property type="project" value="GOC"/>
</dbReference>
<keyword evidence="12" id="KW-1185">Reference proteome</keyword>
<evidence type="ECO:0000256" key="8">
    <source>
        <dbReference type="PIRSR" id="PIRSR623088-3"/>
    </source>
</evidence>
<feature type="binding site" evidence="8">
    <location>
        <position position="966"/>
    </location>
    <ligand>
        <name>Zn(2+)</name>
        <dbReference type="ChEBI" id="CHEBI:29105"/>
        <label>1</label>
    </ligand>
</feature>
<feature type="region of interest" description="Disordered" evidence="10">
    <location>
        <begin position="327"/>
        <end position="397"/>
    </location>
</feature>
<dbReference type="PRINTS" id="PR00387">
    <property type="entry name" value="PDIESTERASE1"/>
</dbReference>
<organism evidence="12 13">
    <name type="scientific">Drosophila pseudoobscura pseudoobscura</name>
    <name type="common">Fruit fly</name>
    <dbReference type="NCBI Taxonomy" id="46245"/>
    <lineage>
        <taxon>Eukaryota</taxon>
        <taxon>Metazoa</taxon>
        <taxon>Ecdysozoa</taxon>
        <taxon>Arthropoda</taxon>
        <taxon>Hexapoda</taxon>
        <taxon>Insecta</taxon>
        <taxon>Pterygota</taxon>
        <taxon>Neoptera</taxon>
        <taxon>Endopterygota</taxon>
        <taxon>Diptera</taxon>
        <taxon>Brachycera</taxon>
        <taxon>Muscomorpha</taxon>
        <taxon>Ephydroidea</taxon>
        <taxon>Drosophilidae</taxon>
        <taxon>Drosophila</taxon>
        <taxon>Sophophora</taxon>
    </lineage>
</organism>
<dbReference type="GO" id="GO:0004114">
    <property type="term" value="F:3',5'-cyclic-nucleotide phosphodiesterase activity"/>
    <property type="evidence" value="ECO:0007669"/>
    <property type="project" value="InterPro"/>
</dbReference>
<dbReference type="InParanoid" id="A0A6I8WAI5"/>
<feature type="compositionally biased region" description="Low complexity" evidence="10">
    <location>
        <begin position="1224"/>
        <end position="1234"/>
    </location>
</feature>
<feature type="compositionally biased region" description="Basic and acidic residues" evidence="10">
    <location>
        <begin position="176"/>
        <end position="194"/>
    </location>
</feature>
<evidence type="ECO:0000256" key="10">
    <source>
        <dbReference type="SAM" id="MobiDB-lite"/>
    </source>
</evidence>
<dbReference type="Gene3D" id="1.10.1300.10">
    <property type="entry name" value="3'5'-cyclic nucleotide phosphodiesterase, catalytic domain"/>
    <property type="match status" value="1"/>
</dbReference>
<dbReference type="GO" id="GO:0007268">
    <property type="term" value="P:chemical synaptic transmission"/>
    <property type="evidence" value="ECO:0007669"/>
    <property type="project" value="UniProtKB-ARBA"/>
</dbReference>
<comment type="function">
    <text evidence="5">Hydrolyzes the second messenger cAMP, which is a key regulator of many important physiological processes. Vital for female fertility. Required for learning/memory.</text>
</comment>
<feature type="binding site" evidence="8">
    <location>
        <position position="1083"/>
    </location>
    <ligand>
        <name>Zn(2+)</name>
        <dbReference type="ChEBI" id="CHEBI:29105"/>
        <label>1</label>
    </ligand>
</feature>
<dbReference type="GO" id="GO:0007619">
    <property type="term" value="P:courtship behavior"/>
    <property type="evidence" value="ECO:0007669"/>
    <property type="project" value="UniProtKB-ARBA"/>
</dbReference>
<feature type="binding site" evidence="7">
    <location>
        <position position="966"/>
    </location>
    <ligand>
        <name>AMP</name>
        <dbReference type="ChEBI" id="CHEBI:456215"/>
    </ligand>
</feature>
<feature type="compositionally biased region" description="Gly residues" evidence="10">
    <location>
        <begin position="1235"/>
        <end position="1248"/>
    </location>
</feature>
<dbReference type="GO" id="GO:0046872">
    <property type="term" value="F:metal ion binding"/>
    <property type="evidence" value="ECO:0007669"/>
    <property type="project" value="UniProtKB-KW"/>
</dbReference>
<evidence type="ECO:0000256" key="1">
    <source>
        <dbReference type="ARBA" id="ARBA00011245"/>
    </source>
</evidence>
<evidence type="ECO:0000256" key="6">
    <source>
        <dbReference type="PIRSR" id="PIRSR623088-1"/>
    </source>
</evidence>
<dbReference type="GO" id="GO:0007165">
    <property type="term" value="P:signal transduction"/>
    <property type="evidence" value="ECO:0007669"/>
    <property type="project" value="InterPro"/>
</dbReference>
<dbReference type="GO" id="GO:0040040">
    <property type="term" value="P:thermosensory behavior"/>
    <property type="evidence" value="ECO:0007669"/>
    <property type="project" value="UniProtKB-ARBA"/>
</dbReference>
<feature type="active site" description="Proton donor" evidence="6">
    <location>
        <position position="925"/>
    </location>
</feature>
<feature type="region of interest" description="Disordered" evidence="10">
    <location>
        <begin position="135"/>
        <end position="221"/>
    </location>
</feature>
<feature type="binding site" evidence="7">
    <location>
        <position position="1083"/>
    </location>
    <ligand>
        <name>AMP</name>
        <dbReference type="ChEBI" id="CHEBI:456215"/>
    </ligand>
</feature>
<dbReference type="EC" id="3.1.4.-" evidence="9"/>
<dbReference type="InterPro" id="IPR023174">
    <property type="entry name" value="PDEase_CS"/>
</dbReference>
<dbReference type="Proteomes" id="UP000001819">
    <property type="component" value="Chromosome X"/>
</dbReference>
<feature type="region of interest" description="Disordered" evidence="10">
    <location>
        <begin position="1202"/>
        <end position="1264"/>
    </location>
</feature>
<dbReference type="FunFam" id="1.10.1300.10:FF:000001">
    <property type="entry name" value="Phosphodiesterase"/>
    <property type="match status" value="1"/>
</dbReference>
<dbReference type="GO" id="GO:0007623">
    <property type="term" value="P:circadian rhythm"/>
    <property type="evidence" value="ECO:0007669"/>
    <property type="project" value="UniProtKB-ARBA"/>
</dbReference>
<sequence>MMRLARLAQSFPFSKNAGPKGSDQPPAKHRVSSSSNGNGNGNENGNGNGHSGTAAVGGICNVNGLAASGGGGGGGAAGGGAGVGAGEGAGGAAVGGSSSGNGCGSGKGQGKRKSKPRTKCFGGTVFRCCLPCRGGGSAAPATSPPQTPAQTPDEPKTNKNISDTTDPQQKSGVDQEEAKRKATKGDHSINEPHRAAAGGVEGAAERQQITSESDLEPYTTGEKKHSLADTIGGTSVTTPISLKTLINDVDEDLEQQLSAADIAAASLASGLVARRAEPETLSDASVSPTAVVQQLGSATSTAPSLIQPVTVSTATTAVAAPSNLLTSATTPSSLYSNTNPNPNPSQNQNPNPNQSQSQSQTQRCSCQPQTSPLPHIKEEEESEQANSKQLSLSSQCSETLPPIPTIAGAGYCGSCESVHHSSATSSSTGPATAAGGSGSVSAGQATEYGTASTPSPRIKLKFRKPHKSCWSRIVLAPIGSTGGSSSSATTVIGSNSNETLASSGGSTGNATNTQNSSSVSVAAHHRLTSTSASALASSHPSNSQLLPTSKMQAEQGSIGDLQKYHSRYLKNRRHTLANVRFDVENGQGARSPLEGGSPSAGLVLQNLPQRRESFLYRSDSDFEMSPKSMSRNSSIASERFKEQEASILIDRSHGEDLIVTPFAQILASLRSVRNNLLSLTNVPASNKSRRPAQSSSGRGGNASGVQLAQGDEAYTRLATDTIEELDWCLDQLETIQTHRSVSDMASLKFKRMLNKELSHFSESSRSGNQISEYICSTFLDKQQEFDLPSLRVDDNPEVASAAAAINQQAYGVARARSPRGPPMSQISGVKRPLSHTNSFTGEKLPTFGVETPKENELGTLLGELDTWGIEIFKIGDWSCNRPLTCVAYTIFQSRELLTSLMIPPKTFLNFMTTLEDHYVKDNPFHNSLHAADVTQSTNVLLNTPALEGVFTPLEVGGALFAACIHDVDHPGLTNQFLVNSSSELALMYNDESVLENHHLAVAFKLLQNQGCDIFCNMQKKQRQTLRKMVIDIVLSTDMSKHMSLLADLKTMVETKKVAGSGVLLLDNYTDRIQVLENLVHCADLSNPTKPLPLYKRWVALLMEEFFLQGDKERESGMDISPMCDRHNATIEKSQVGFIDYIVHPLWETWADLVHPDAQDILDTLEENRDYYQSMIPPSPPPSAADDLPQDEKIRFQVTLEESDQENLAELEEECDDESEGRADAGSSTTTATAAMGGGSGGGGGGGGVAPIAGDVQNQAQQGGI</sequence>
<comment type="subunit">
    <text evidence="1">Monomer.</text>
</comment>
<dbReference type="PROSITE" id="PS51845">
    <property type="entry name" value="PDEASE_I_2"/>
    <property type="match status" value="1"/>
</dbReference>
<feature type="compositionally biased region" description="Low complexity" evidence="10">
    <location>
        <begin position="483"/>
        <end position="496"/>
    </location>
</feature>
<feature type="compositionally biased region" description="Gly residues" evidence="10">
    <location>
        <begin position="38"/>
        <end position="50"/>
    </location>
</feature>
<feature type="compositionally biased region" description="Polar residues" evidence="10">
    <location>
        <begin position="1255"/>
        <end position="1264"/>
    </location>
</feature>
<name>A0A6I8WAI5_DROPS</name>
<dbReference type="InterPro" id="IPR036971">
    <property type="entry name" value="PDEase_catalytic_dom_sf"/>
</dbReference>
<dbReference type="InterPro" id="IPR023088">
    <property type="entry name" value="PDEase"/>
</dbReference>
<dbReference type="InterPro" id="IPR040844">
    <property type="entry name" value="PDE4_UCR"/>
</dbReference>
<feature type="domain" description="PDEase" evidence="11">
    <location>
        <begin position="849"/>
        <end position="1178"/>
    </location>
</feature>